<reference evidence="7 8" key="1">
    <citation type="journal article" date="2015" name="Genome Announc.">
        <title>Expanding the biotechnology potential of lactobacilli through comparative genomics of 213 strains and associated genera.</title>
        <authorList>
            <person name="Sun Z."/>
            <person name="Harris H.M."/>
            <person name="McCann A."/>
            <person name="Guo C."/>
            <person name="Argimon S."/>
            <person name="Zhang W."/>
            <person name="Yang X."/>
            <person name="Jeffery I.B."/>
            <person name="Cooney J.C."/>
            <person name="Kagawa T.F."/>
            <person name="Liu W."/>
            <person name="Song Y."/>
            <person name="Salvetti E."/>
            <person name="Wrobel A."/>
            <person name="Rasinkangas P."/>
            <person name="Parkhill J."/>
            <person name="Rea M.C."/>
            <person name="O'Sullivan O."/>
            <person name="Ritari J."/>
            <person name="Douillard F.P."/>
            <person name="Paul Ross R."/>
            <person name="Yang R."/>
            <person name="Briner A.E."/>
            <person name="Felis G.E."/>
            <person name="de Vos W.M."/>
            <person name="Barrangou R."/>
            <person name="Klaenhammer T.R."/>
            <person name="Caufield P.W."/>
            <person name="Cui Y."/>
            <person name="Zhang H."/>
            <person name="O'Toole P.W."/>
        </authorList>
    </citation>
    <scope>NUCLEOTIDE SEQUENCE [LARGE SCALE GENOMIC DNA]</scope>
    <source>
        <strain evidence="7 8">DSM 14340</strain>
    </source>
</reference>
<keyword evidence="3" id="KW-0238">DNA-binding</keyword>
<evidence type="ECO:0000256" key="3">
    <source>
        <dbReference type="ARBA" id="ARBA00023125"/>
    </source>
</evidence>
<evidence type="ECO:0000256" key="2">
    <source>
        <dbReference type="ARBA" id="ARBA00023015"/>
    </source>
</evidence>
<dbReference type="SMART" id="SM00422">
    <property type="entry name" value="HTH_MERR"/>
    <property type="match status" value="1"/>
</dbReference>
<dbReference type="Pfam" id="PF07739">
    <property type="entry name" value="TipAS"/>
    <property type="match status" value="1"/>
</dbReference>
<dbReference type="CDD" id="cd01106">
    <property type="entry name" value="HTH_TipAL-Mta"/>
    <property type="match status" value="1"/>
</dbReference>
<protein>
    <recommendedName>
        <fullName evidence="6">HTH merR-type domain-containing protein</fullName>
    </recommendedName>
</protein>
<dbReference type="AlphaFoldDB" id="A0A0R1S5S0"/>
<dbReference type="InterPro" id="IPR009061">
    <property type="entry name" value="DNA-bd_dom_put_sf"/>
</dbReference>
<evidence type="ECO:0000313" key="8">
    <source>
        <dbReference type="Proteomes" id="UP000051264"/>
    </source>
</evidence>
<dbReference type="Gene3D" id="1.10.1660.10">
    <property type="match status" value="1"/>
</dbReference>
<dbReference type="Gene3D" id="1.10.490.50">
    <property type="entry name" value="Antibiotic binding domain of TipA-like multidrug resistance regulators"/>
    <property type="match status" value="1"/>
</dbReference>
<dbReference type="SUPFAM" id="SSF89082">
    <property type="entry name" value="Antibiotic binding domain of TipA-like multidrug resistance regulators"/>
    <property type="match status" value="1"/>
</dbReference>
<evidence type="ECO:0000256" key="4">
    <source>
        <dbReference type="ARBA" id="ARBA00023163"/>
    </source>
</evidence>
<dbReference type="PANTHER" id="PTHR30204:SF69">
    <property type="entry name" value="MERR-FAMILY TRANSCRIPTIONAL REGULATOR"/>
    <property type="match status" value="1"/>
</dbReference>
<organism evidence="7 8">
    <name type="scientific">Latilactobacillus fuchuensis DSM 14340 = JCM 11249</name>
    <dbReference type="NCBI Taxonomy" id="1423747"/>
    <lineage>
        <taxon>Bacteria</taxon>
        <taxon>Bacillati</taxon>
        <taxon>Bacillota</taxon>
        <taxon>Bacilli</taxon>
        <taxon>Lactobacillales</taxon>
        <taxon>Lactobacillaceae</taxon>
        <taxon>Latilactobacillus</taxon>
    </lineage>
</organism>
<dbReference type="GO" id="GO:0003700">
    <property type="term" value="F:DNA-binding transcription factor activity"/>
    <property type="evidence" value="ECO:0007669"/>
    <property type="project" value="InterPro"/>
</dbReference>
<dbReference type="OrthoDB" id="9814833at2"/>
<dbReference type="SUPFAM" id="SSF46955">
    <property type="entry name" value="Putative DNA-binding domain"/>
    <property type="match status" value="1"/>
</dbReference>
<keyword evidence="1" id="KW-0678">Repressor</keyword>
<dbReference type="InterPro" id="IPR000551">
    <property type="entry name" value="MerR-type_HTH_dom"/>
</dbReference>
<evidence type="ECO:0000256" key="1">
    <source>
        <dbReference type="ARBA" id="ARBA00022491"/>
    </source>
</evidence>
<dbReference type="GO" id="GO:0003677">
    <property type="term" value="F:DNA binding"/>
    <property type="evidence" value="ECO:0007669"/>
    <property type="project" value="UniProtKB-KW"/>
</dbReference>
<dbReference type="InterPro" id="IPR012925">
    <property type="entry name" value="TipAS_dom"/>
</dbReference>
<dbReference type="InterPro" id="IPR036244">
    <property type="entry name" value="TipA-like_antibiotic-bd"/>
</dbReference>
<dbReference type="STRING" id="1423747.FC69_GL000607"/>
<name>A0A0R1S5S0_9LACO</name>
<evidence type="ECO:0000259" key="6">
    <source>
        <dbReference type="PROSITE" id="PS50937"/>
    </source>
</evidence>
<dbReference type="PROSITE" id="PS50937">
    <property type="entry name" value="HTH_MERR_2"/>
    <property type="match status" value="1"/>
</dbReference>
<dbReference type="PANTHER" id="PTHR30204">
    <property type="entry name" value="REDOX-CYCLING DRUG-SENSING TRANSCRIPTIONAL ACTIVATOR SOXR"/>
    <property type="match status" value="1"/>
</dbReference>
<dbReference type="EMBL" id="AZEX01000016">
    <property type="protein sequence ID" value="KRL61560.1"/>
    <property type="molecule type" value="Genomic_DNA"/>
</dbReference>
<comment type="caution">
    <text evidence="7">The sequence shown here is derived from an EMBL/GenBank/DDBJ whole genome shotgun (WGS) entry which is preliminary data.</text>
</comment>
<proteinExistence type="predicted"/>
<dbReference type="Pfam" id="PF13411">
    <property type="entry name" value="MerR_1"/>
    <property type="match status" value="1"/>
</dbReference>
<accession>A0A0R1S5S0</accession>
<gene>
    <name evidence="7" type="ORF">FC69_GL000607</name>
</gene>
<sequence length="255" mass="29386">MTYQIKAFAQLTGVSERTLRYYHEINLLVPQQAANGYREYTSQDADRLQLILMYRRLQFKLTTIKELLKLPKARRLERLQAQKGLLELQQAALTQTLQQMTATIANYQEENQMTDSAKFTAFKQAQIDANQTTYGQEVVTKYGEDQQQAANQHFGELSQAQYQQMQTTEADLVRDLQCYLENPNVPSALAQQIFTAHQTWLQLTSPKYSLAMHRGIAALYVADERFAAYYTALVGDQRAATELKLIIDYYTQNEE</sequence>
<dbReference type="PATRIC" id="fig|1423747.3.peg.620"/>
<dbReference type="InterPro" id="IPR047057">
    <property type="entry name" value="MerR_fam"/>
</dbReference>
<dbReference type="RefSeq" id="WP_025083677.1">
    <property type="nucleotide sequence ID" value="NZ_AZEX01000016.1"/>
</dbReference>
<keyword evidence="2" id="KW-0805">Transcription regulation</keyword>
<feature type="coiled-coil region" evidence="5">
    <location>
        <begin position="76"/>
        <end position="110"/>
    </location>
</feature>
<dbReference type="Proteomes" id="UP000051264">
    <property type="component" value="Unassembled WGS sequence"/>
</dbReference>
<evidence type="ECO:0000313" key="7">
    <source>
        <dbReference type="EMBL" id="KRL61560.1"/>
    </source>
</evidence>
<feature type="domain" description="HTH merR-type" evidence="6">
    <location>
        <begin position="2"/>
        <end position="70"/>
    </location>
</feature>
<dbReference type="eggNOG" id="COG0789">
    <property type="taxonomic scope" value="Bacteria"/>
</dbReference>
<keyword evidence="4" id="KW-0804">Transcription</keyword>
<keyword evidence="5" id="KW-0175">Coiled coil</keyword>
<evidence type="ECO:0000256" key="5">
    <source>
        <dbReference type="SAM" id="Coils"/>
    </source>
</evidence>